<dbReference type="EMBL" id="JAQFWP010000011">
    <property type="protein sequence ID" value="MDA2804452.1"/>
    <property type="molecule type" value="Genomic_DNA"/>
</dbReference>
<keyword evidence="2" id="KW-0812">Transmembrane</keyword>
<keyword evidence="4" id="KW-1185">Reference proteome</keyword>
<evidence type="ECO:0000256" key="2">
    <source>
        <dbReference type="SAM" id="Phobius"/>
    </source>
</evidence>
<gene>
    <name evidence="3" type="ORF">O4U47_08010</name>
</gene>
<comment type="caution">
    <text evidence="3">The sequence shown here is derived from an EMBL/GenBank/DDBJ whole genome shotgun (WGS) entry which is preliminary data.</text>
</comment>
<keyword evidence="2" id="KW-1133">Transmembrane helix</keyword>
<evidence type="ECO:0000313" key="4">
    <source>
        <dbReference type="Proteomes" id="UP001165685"/>
    </source>
</evidence>
<keyword evidence="2" id="KW-0472">Membrane</keyword>
<evidence type="ECO:0000313" key="3">
    <source>
        <dbReference type="EMBL" id="MDA2804452.1"/>
    </source>
</evidence>
<accession>A0ABT4TIC7</accession>
<sequence length="80" mass="8901">MNRRRLRRLARWGRFFLALFEDLALGADIAIAALLNTRPLQLKLVNLAAAAGRVWRRANPPDSASHPAFVLSPAKKGTRP</sequence>
<evidence type="ECO:0000256" key="1">
    <source>
        <dbReference type="SAM" id="MobiDB-lite"/>
    </source>
</evidence>
<name>A0ABT4TIC7_9ACTN</name>
<organism evidence="3 4">
    <name type="scientific">Nocardiopsis suaedae</name>
    <dbReference type="NCBI Taxonomy" id="3018444"/>
    <lineage>
        <taxon>Bacteria</taxon>
        <taxon>Bacillati</taxon>
        <taxon>Actinomycetota</taxon>
        <taxon>Actinomycetes</taxon>
        <taxon>Streptosporangiales</taxon>
        <taxon>Nocardiopsidaceae</taxon>
        <taxon>Nocardiopsis</taxon>
    </lineage>
</organism>
<protein>
    <submittedName>
        <fullName evidence="3">Uncharacterized protein</fullName>
    </submittedName>
</protein>
<dbReference type="RefSeq" id="WP_270676998.1">
    <property type="nucleotide sequence ID" value="NZ_JAQFWP010000011.1"/>
</dbReference>
<reference evidence="3" key="1">
    <citation type="submission" date="2023-01" db="EMBL/GenBank/DDBJ databases">
        <title>Draft genome sequence of Nocardiopsis sp. LSu2-4 isolated from halophytes.</title>
        <authorList>
            <person name="Duangmal K."/>
            <person name="Chantavorakit T."/>
        </authorList>
    </citation>
    <scope>NUCLEOTIDE SEQUENCE</scope>
    <source>
        <strain evidence="3">LSu2-4</strain>
    </source>
</reference>
<dbReference type="Proteomes" id="UP001165685">
    <property type="component" value="Unassembled WGS sequence"/>
</dbReference>
<feature type="transmembrane region" description="Helical" evidence="2">
    <location>
        <begin position="12"/>
        <end position="35"/>
    </location>
</feature>
<feature type="region of interest" description="Disordered" evidence="1">
    <location>
        <begin position="58"/>
        <end position="80"/>
    </location>
</feature>
<proteinExistence type="predicted"/>